<sequence length="91" mass="9786">MRQLATMVGISNPYLSQIENGLRAPSEQVLDSIARSLGLSPEDLRAAEEEDTGSDLRVAIKADRSLTAAQRRALVEVYDAMLAANKAKAEG</sequence>
<dbReference type="Proteomes" id="UP000271678">
    <property type="component" value="Unassembled WGS sequence"/>
</dbReference>
<gene>
    <name evidence="2" type="ORF">EFY87_16310</name>
</gene>
<dbReference type="Pfam" id="PF01381">
    <property type="entry name" value="HTH_3"/>
    <property type="match status" value="1"/>
</dbReference>
<accession>A0A3M9M291</accession>
<comment type="caution">
    <text evidence="2">The sequence shown here is derived from an EMBL/GenBank/DDBJ whole genome shotgun (WGS) entry which is preliminary data.</text>
</comment>
<proteinExistence type="predicted"/>
<dbReference type="PROSITE" id="PS50943">
    <property type="entry name" value="HTH_CROC1"/>
    <property type="match status" value="1"/>
</dbReference>
<dbReference type="AlphaFoldDB" id="A0A3M9M291"/>
<dbReference type="GO" id="GO:0003677">
    <property type="term" value="F:DNA binding"/>
    <property type="evidence" value="ECO:0007669"/>
    <property type="project" value="InterPro"/>
</dbReference>
<dbReference type="SMART" id="SM00530">
    <property type="entry name" value="HTH_XRE"/>
    <property type="match status" value="1"/>
</dbReference>
<evidence type="ECO:0000313" key="3">
    <source>
        <dbReference type="Proteomes" id="UP000271678"/>
    </source>
</evidence>
<dbReference type="OrthoDB" id="4282897at2"/>
<keyword evidence="3" id="KW-1185">Reference proteome</keyword>
<name>A0A3M9M291_9MICO</name>
<dbReference type="CDD" id="cd00093">
    <property type="entry name" value="HTH_XRE"/>
    <property type="match status" value="1"/>
</dbReference>
<dbReference type="Gene3D" id="1.10.260.40">
    <property type="entry name" value="lambda repressor-like DNA-binding domains"/>
    <property type="match status" value="1"/>
</dbReference>
<organism evidence="2 3">
    <name type="scientific">Flexivirga caeni</name>
    <dbReference type="NCBI Taxonomy" id="2294115"/>
    <lineage>
        <taxon>Bacteria</taxon>
        <taxon>Bacillati</taxon>
        <taxon>Actinomycetota</taxon>
        <taxon>Actinomycetes</taxon>
        <taxon>Micrococcales</taxon>
        <taxon>Dermacoccaceae</taxon>
        <taxon>Flexivirga</taxon>
    </lineage>
</organism>
<dbReference type="SUPFAM" id="SSF47413">
    <property type="entry name" value="lambda repressor-like DNA-binding domains"/>
    <property type="match status" value="1"/>
</dbReference>
<protein>
    <submittedName>
        <fullName evidence="2">XRE family transcriptional regulator</fullName>
    </submittedName>
</protein>
<evidence type="ECO:0000259" key="1">
    <source>
        <dbReference type="PROSITE" id="PS50943"/>
    </source>
</evidence>
<dbReference type="InterPro" id="IPR001387">
    <property type="entry name" value="Cro/C1-type_HTH"/>
</dbReference>
<dbReference type="InterPro" id="IPR010982">
    <property type="entry name" value="Lambda_DNA-bd_dom_sf"/>
</dbReference>
<feature type="domain" description="HTH cro/C1-type" evidence="1">
    <location>
        <begin position="1"/>
        <end position="44"/>
    </location>
</feature>
<reference evidence="2 3" key="1">
    <citation type="submission" date="2018-11" db="EMBL/GenBank/DDBJ databases">
        <title>Draft genome of Simplicispira Flexivirga sp. BO-16.</title>
        <authorList>
            <person name="Im W.T."/>
        </authorList>
    </citation>
    <scope>NUCLEOTIDE SEQUENCE [LARGE SCALE GENOMIC DNA]</scope>
    <source>
        <strain evidence="2 3">BO-16</strain>
    </source>
</reference>
<evidence type="ECO:0000313" key="2">
    <source>
        <dbReference type="EMBL" id="RNI19699.1"/>
    </source>
</evidence>
<dbReference type="EMBL" id="RJJQ01000019">
    <property type="protein sequence ID" value="RNI19699.1"/>
    <property type="molecule type" value="Genomic_DNA"/>
</dbReference>